<accession>A0A1S4FDG4</accession>
<dbReference type="EC" id="3.1.4.12" evidence="12"/>
<feature type="disulfide bond" evidence="14">
    <location>
        <begin position="123"/>
        <end position="134"/>
    </location>
</feature>
<dbReference type="VEuPathDB" id="VectorBase:AAEL006381"/>
<dbReference type="PANTHER" id="PTHR10340">
    <property type="entry name" value="SPHINGOMYELIN PHOSPHODIESTERASE"/>
    <property type="match status" value="1"/>
</dbReference>
<feature type="binding site" evidence="13">
    <location>
        <position position="215"/>
    </location>
    <ligand>
        <name>Zn(2+)</name>
        <dbReference type="ChEBI" id="CHEBI:29105"/>
        <label>1</label>
    </ligand>
</feature>
<dbReference type="CDD" id="cd00842">
    <property type="entry name" value="MPP_ASMase"/>
    <property type="match status" value="1"/>
</dbReference>
<feature type="binding site" evidence="13">
    <location>
        <position position="434"/>
    </location>
    <ligand>
        <name>Zn(2+)</name>
        <dbReference type="ChEBI" id="CHEBI:29105"/>
        <label>2</label>
    </ligand>
</feature>
<comment type="subcellular location">
    <subcellularLocation>
        <location evidence="1">Secreted</location>
    </subcellularLocation>
</comment>
<dbReference type="SMART" id="SM00741">
    <property type="entry name" value="SapB"/>
    <property type="match status" value="1"/>
</dbReference>
<evidence type="ECO:0000256" key="3">
    <source>
        <dbReference type="ARBA" id="ARBA00022525"/>
    </source>
</evidence>
<dbReference type="GO" id="GO:0006685">
    <property type="term" value="P:sphingomyelin catabolic process"/>
    <property type="evidence" value="ECO:0007669"/>
    <property type="project" value="UniProtKB-UniRule"/>
</dbReference>
<evidence type="ECO:0000256" key="1">
    <source>
        <dbReference type="ARBA" id="ARBA00004613"/>
    </source>
</evidence>
<dbReference type="PIRSF" id="PIRSF000948">
    <property type="entry name" value="Sphingomy_PDE"/>
    <property type="match status" value="1"/>
</dbReference>
<evidence type="ECO:0000256" key="11">
    <source>
        <dbReference type="ARBA" id="ARBA00047268"/>
    </source>
</evidence>
<dbReference type="GO" id="GO:0016798">
    <property type="term" value="F:hydrolase activity, acting on glycosyl bonds"/>
    <property type="evidence" value="ECO:0007669"/>
    <property type="project" value="UniProtKB-KW"/>
</dbReference>
<dbReference type="PROSITE" id="PS50015">
    <property type="entry name" value="SAP_B"/>
    <property type="match status" value="1"/>
</dbReference>
<proteinExistence type="inferred from homology"/>
<keyword evidence="10 12" id="KW-0326">Glycosidase</keyword>
<dbReference type="InParanoid" id="A0A1S4FDG4"/>
<dbReference type="GO" id="GO:0046872">
    <property type="term" value="F:metal ion binding"/>
    <property type="evidence" value="ECO:0007669"/>
    <property type="project" value="UniProtKB-KW"/>
</dbReference>
<evidence type="ECO:0000256" key="12">
    <source>
        <dbReference type="PIRNR" id="PIRNR000948"/>
    </source>
</evidence>
<dbReference type="GO" id="GO:0016020">
    <property type="term" value="C:membrane"/>
    <property type="evidence" value="ECO:0007669"/>
    <property type="project" value="GOC"/>
</dbReference>
<dbReference type="GO" id="GO:0005764">
    <property type="term" value="C:lysosome"/>
    <property type="evidence" value="ECO:0007669"/>
    <property type="project" value="TreeGrafter"/>
</dbReference>
<evidence type="ECO:0000256" key="14">
    <source>
        <dbReference type="PIRSR" id="PIRSR000948-2"/>
    </source>
</evidence>
<comment type="cofactor">
    <cofactor evidence="13">
        <name>Zn(2+)</name>
        <dbReference type="ChEBI" id="CHEBI:29105"/>
    </cofactor>
    <text evidence="13">Binds 2 Zn(2+) ions per subunit.</text>
</comment>
<evidence type="ECO:0000256" key="6">
    <source>
        <dbReference type="ARBA" id="ARBA00022801"/>
    </source>
</evidence>
<evidence type="ECO:0000256" key="7">
    <source>
        <dbReference type="ARBA" id="ARBA00022833"/>
    </source>
</evidence>
<dbReference type="AlphaFoldDB" id="A0A1S4FDG4"/>
<dbReference type="Proteomes" id="UP000008820">
    <property type="component" value="Chromosome 1"/>
</dbReference>
<comment type="catalytic activity">
    <reaction evidence="11">
        <text>a sphingomyelin + H2O = phosphocholine + an N-acylsphing-4-enine + H(+)</text>
        <dbReference type="Rhea" id="RHEA:19253"/>
        <dbReference type="ChEBI" id="CHEBI:15377"/>
        <dbReference type="ChEBI" id="CHEBI:15378"/>
        <dbReference type="ChEBI" id="CHEBI:17636"/>
        <dbReference type="ChEBI" id="CHEBI:52639"/>
        <dbReference type="ChEBI" id="CHEBI:295975"/>
        <dbReference type="EC" id="3.1.4.12"/>
    </reaction>
    <physiologicalReaction direction="left-to-right" evidence="11">
        <dbReference type="Rhea" id="RHEA:19254"/>
    </physiologicalReaction>
</comment>
<name>A0A1S4FDG4_AEDAE</name>
<evidence type="ECO:0000256" key="10">
    <source>
        <dbReference type="ARBA" id="ARBA00023295"/>
    </source>
</evidence>
<evidence type="ECO:0000256" key="4">
    <source>
        <dbReference type="ARBA" id="ARBA00022723"/>
    </source>
</evidence>
<dbReference type="InterPro" id="IPR045473">
    <property type="entry name" value="ASM_C"/>
</dbReference>
<feature type="binding site" evidence="13">
    <location>
        <position position="213"/>
    </location>
    <ligand>
        <name>Zn(2+)</name>
        <dbReference type="ChEBI" id="CHEBI:29105"/>
        <label>1</label>
    </ligand>
</feature>
<dbReference type="GO" id="GO:0046513">
    <property type="term" value="P:ceramide biosynthetic process"/>
    <property type="evidence" value="ECO:0007669"/>
    <property type="project" value="UniProtKB-ARBA"/>
</dbReference>
<dbReference type="SUPFAM" id="SSF47862">
    <property type="entry name" value="Saposin"/>
    <property type="match status" value="1"/>
</dbReference>
<reference evidence="15 16" key="1">
    <citation type="submission" date="2017-06" db="EMBL/GenBank/DDBJ databases">
        <title>Aedes aegypti genome working group (AGWG) sequencing and assembly.</title>
        <authorList>
            <consortium name="Aedes aegypti Genome Working Group (AGWG)"/>
            <person name="Matthews B.J."/>
        </authorList>
    </citation>
    <scope>NUCLEOTIDE SEQUENCE [LARGE SCALE GENOMIC DNA]</scope>
    <source>
        <strain evidence="15 16">LVP_AGWG</strain>
    </source>
</reference>
<feature type="binding site" evidence="13">
    <location>
        <position position="471"/>
    </location>
    <ligand>
        <name>Zn(2+)</name>
        <dbReference type="ChEBI" id="CHEBI:29105"/>
        <label>1</label>
    </ligand>
</feature>
<dbReference type="EnsemblMetazoa" id="AAEL006381-RA">
    <property type="protein sequence ID" value="AAEL006381-PA"/>
    <property type="gene ID" value="AAEL006381"/>
</dbReference>
<dbReference type="InterPro" id="IPR041805">
    <property type="entry name" value="ASMase/PPN1_MPP"/>
</dbReference>
<keyword evidence="16" id="KW-1185">Reference proteome</keyword>
<dbReference type="InterPro" id="IPR011160">
    <property type="entry name" value="Sphingomy_PDE"/>
</dbReference>
<dbReference type="FunCoup" id="A0A1S4FDG4">
    <property type="interactions" value="37"/>
</dbReference>
<dbReference type="InterPro" id="IPR029052">
    <property type="entry name" value="Metallo-depent_PP-like"/>
</dbReference>
<dbReference type="GO" id="GO:0005615">
    <property type="term" value="C:extracellular space"/>
    <property type="evidence" value="ECO:0007669"/>
    <property type="project" value="TreeGrafter"/>
</dbReference>
<organism evidence="15 16">
    <name type="scientific">Aedes aegypti</name>
    <name type="common">Yellowfever mosquito</name>
    <name type="synonym">Culex aegypti</name>
    <dbReference type="NCBI Taxonomy" id="7159"/>
    <lineage>
        <taxon>Eukaryota</taxon>
        <taxon>Metazoa</taxon>
        <taxon>Ecdysozoa</taxon>
        <taxon>Arthropoda</taxon>
        <taxon>Hexapoda</taxon>
        <taxon>Insecta</taxon>
        <taxon>Pterygota</taxon>
        <taxon>Neoptera</taxon>
        <taxon>Endopterygota</taxon>
        <taxon>Diptera</taxon>
        <taxon>Nematocera</taxon>
        <taxon>Culicoidea</taxon>
        <taxon>Culicidae</taxon>
        <taxon>Culicinae</taxon>
        <taxon>Aedini</taxon>
        <taxon>Aedes</taxon>
        <taxon>Stegomyia</taxon>
    </lineage>
</organism>
<dbReference type="OrthoDB" id="282973at2759"/>
<evidence type="ECO:0000256" key="9">
    <source>
        <dbReference type="ARBA" id="ARBA00023180"/>
    </source>
</evidence>
<feature type="binding site" evidence="13">
    <location>
        <position position="326"/>
    </location>
    <ligand>
        <name>Zn(2+)</name>
        <dbReference type="ChEBI" id="CHEBI:29105"/>
        <label>2</label>
    </ligand>
</feature>
<evidence type="ECO:0000256" key="5">
    <source>
        <dbReference type="ARBA" id="ARBA00022729"/>
    </source>
</evidence>
<keyword evidence="8 14" id="KW-1015">Disulfide bond</keyword>
<feature type="binding site" evidence="13">
    <location>
        <position position="286"/>
    </location>
    <ligand>
        <name>Zn(2+)</name>
        <dbReference type="ChEBI" id="CHEBI:29105"/>
        <label>2</label>
    </ligand>
</feature>
<evidence type="ECO:0000256" key="8">
    <source>
        <dbReference type="ARBA" id="ARBA00023157"/>
    </source>
</evidence>
<dbReference type="InterPro" id="IPR011001">
    <property type="entry name" value="Saposin-like"/>
</dbReference>
<feature type="binding site" evidence="13">
    <location>
        <position position="286"/>
    </location>
    <ligand>
        <name>Zn(2+)</name>
        <dbReference type="ChEBI" id="CHEBI:29105"/>
        <label>1</label>
    </ligand>
</feature>
<feature type="binding site" evidence="13">
    <location>
        <position position="469"/>
    </location>
    <ligand>
        <name>Zn(2+)</name>
        <dbReference type="ChEBI" id="CHEBI:29105"/>
        <label>2</label>
    </ligand>
</feature>
<keyword evidence="4 13" id="KW-0479">Metal-binding</keyword>
<keyword evidence="5" id="KW-0732">Signal</keyword>
<keyword evidence="9" id="KW-0325">Glycoprotein</keyword>
<comment type="function">
    <text evidence="12">Converts sphingomyelin to ceramide.</text>
</comment>
<feature type="disulfide bond" evidence="14">
    <location>
        <begin position="228"/>
        <end position="233"/>
    </location>
</feature>
<keyword evidence="7 13" id="KW-0862">Zinc</keyword>
<sequence length="629" mass="72802">MKIVLAALLVGLLVATGHGYQVKPRNYNQTVQQLQEEYVRLEEDFRREFQIWKITGVKTPHFREMLEAWKFTEDQRRKELEDLPVPMEGTLCGLCRSVVGQLMEQRQQGASREDLFATAYELCTTLQIQEPDVCQGVIELNIDFFLFIFDDRPTVGADTVCAVVFQSNACILSDPEFINWSVNVNPRSTPITGSKHFPNARGPNDIKIVHITDLHYDPLYLVGHNAVCNRPACCRSDQGIPENPLERAGKWGDYRDCDSPWDAVDDVIEHVAAHHSDAAYIYHTGDIIDHGVWETSIPHNIQSMNRVYNKLAEKFPNKPVYNIIGNHEAHPTNVFAPSTVTQQQFSMEWLYSYSADMWSRWLPQATQNTIRHGGYYTTLVRPGFRVIGLNNQDCYTFNWWILWKPDYLSNQMQWLHDVLLQAEQNNEKVHILAHIPYSSSGSTFRICQREFRRIVERFYDTISGQFNGHTHRDEFNVFYSRENPAHAINVAWNGGSTTAFSNINPNYIVYYVDPESYQVTDFESYIFNLTDANRFPERRPEWFQLYSFAKEFNMHNLSPMEADKMVKRLGTPSGRDELRRYWEFKVKQGDPSLEAGCDDDCLLNHLCQVVVSEMGDDVKCDELRATFFG</sequence>
<dbReference type="Pfam" id="PF19272">
    <property type="entry name" value="ASMase_C"/>
    <property type="match status" value="1"/>
</dbReference>
<reference evidence="15" key="2">
    <citation type="submission" date="2020-05" db="UniProtKB">
        <authorList>
            <consortium name="EnsemblMetazoa"/>
        </authorList>
    </citation>
    <scope>IDENTIFICATION</scope>
    <source>
        <strain evidence="15">LVP_AGWG</strain>
    </source>
</reference>
<keyword evidence="3" id="KW-0964">Secreted</keyword>
<feature type="disulfide bond" evidence="14">
    <location>
        <begin position="234"/>
        <end position="257"/>
    </location>
</feature>
<evidence type="ECO:0000313" key="15">
    <source>
        <dbReference type="EnsemblMetazoa" id="AAEL006381-PA"/>
    </source>
</evidence>
<dbReference type="InterPro" id="IPR008139">
    <property type="entry name" value="SaposinB_dom"/>
</dbReference>
<dbReference type="InterPro" id="IPR004843">
    <property type="entry name" value="Calcineurin-like_PHP"/>
</dbReference>
<comment type="similarity">
    <text evidence="2 12">Belongs to the acid sphingomyelinase family.</text>
</comment>
<dbReference type="PANTHER" id="PTHR10340:SF29">
    <property type="entry name" value="SPHINGOMYELIN PHOSPHODIESTERASE"/>
    <property type="match status" value="1"/>
</dbReference>
<evidence type="ECO:0000256" key="2">
    <source>
        <dbReference type="ARBA" id="ARBA00008234"/>
    </source>
</evidence>
<protein>
    <recommendedName>
        <fullName evidence="12">Sphingomyelin phosphodiesterase</fullName>
        <ecNumber evidence="12">3.1.4.12</ecNumber>
    </recommendedName>
</protein>
<dbReference type="SUPFAM" id="SSF56300">
    <property type="entry name" value="Metallo-dependent phosphatases"/>
    <property type="match status" value="1"/>
</dbReference>
<evidence type="ECO:0000313" key="16">
    <source>
        <dbReference type="Proteomes" id="UP000008820"/>
    </source>
</evidence>
<evidence type="ECO:0000256" key="13">
    <source>
        <dbReference type="PIRSR" id="PIRSR000948-1"/>
    </source>
</evidence>
<dbReference type="Pfam" id="PF00149">
    <property type="entry name" value="Metallophos"/>
    <property type="match status" value="1"/>
</dbReference>
<keyword evidence="6 12" id="KW-0378">Hydrolase</keyword>
<dbReference type="GO" id="GO:0061750">
    <property type="term" value="F:acid sphingomyelin phosphodiesterase activity"/>
    <property type="evidence" value="ECO:0007669"/>
    <property type="project" value="TreeGrafter"/>
</dbReference>
<dbReference type="Gene3D" id="3.60.21.10">
    <property type="match status" value="2"/>
</dbReference>
<gene>
    <name evidence="15" type="primary">5567918</name>
</gene>
<feature type="disulfide bond" evidence="14">
    <location>
        <begin position="597"/>
        <end position="601"/>
    </location>
</feature>